<feature type="region of interest" description="Disordered" evidence="5">
    <location>
        <begin position="138"/>
        <end position="162"/>
    </location>
</feature>
<feature type="domain" description="CBM-cenC" evidence="7">
    <location>
        <begin position="3"/>
        <end position="75"/>
    </location>
</feature>
<evidence type="ECO:0000259" key="8">
    <source>
        <dbReference type="Pfam" id="PF02927"/>
    </source>
</evidence>
<evidence type="ECO:0008006" key="11">
    <source>
        <dbReference type="Google" id="ProtNLM"/>
    </source>
</evidence>
<feature type="region of interest" description="Disordered" evidence="5">
    <location>
        <begin position="372"/>
        <end position="402"/>
    </location>
</feature>
<feature type="domain" description="Cellulase Ig-like" evidence="8">
    <location>
        <begin position="103"/>
        <end position="190"/>
    </location>
</feature>
<protein>
    <recommendedName>
        <fullName evidence="11">CBM-cenC domain-containing protein</fullName>
    </recommendedName>
</protein>
<evidence type="ECO:0000259" key="7">
    <source>
        <dbReference type="Pfam" id="PF02018"/>
    </source>
</evidence>
<dbReference type="GO" id="GO:0000272">
    <property type="term" value="P:polysaccharide catabolic process"/>
    <property type="evidence" value="ECO:0007669"/>
    <property type="project" value="UniProtKB-KW"/>
</dbReference>
<evidence type="ECO:0000256" key="4">
    <source>
        <dbReference type="ARBA" id="ARBA00023326"/>
    </source>
</evidence>
<evidence type="ECO:0000313" key="10">
    <source>
        <dbReference type="Proteomes" id="UP000301309"/>
    </source>
</evidence>
<dbReference type="InterPro" id="IPR014756">
    <property type="entry name" value="Ig_E-set"/>
</dbReference>
<feature type="compositionally biased region" description="Basic residues" evidence="5">
    <location>
        <begin position="372"/>
        <end position="386"/>
    </location>
</feature>
<comment type="caution">
    <text evidence="9">The sequence shown here is derived from an EMBL/GenBank/DDBJ whole genome shotgun (WGS) entry which is preliminary data.</text>
</comment>
<dbReference type="SUPFAM" id="SSF49785">
    <property type="entry name" value="Galactose-binding domain-like"/>
    <property type="match status" value="1"/>
</dbReference>
<keyword evidence="10" id="KW-1185">Reference proteome</keyword>
<keyword evidence="3" id="KW-0119">Carbohydrate metabolism</keyword>
<dbReference type="InterPro" id="IPR013783">
    <property type="entry name" value="Ig-like_fold"/>
</dbReference>
<dbReference type="InterPro" id="IPR008979">
    <property type="entry name" value="Galactose-bd-like_sf"/>
</dbReference>
<proteinExistence type="inferred from homology"/>
<sequence length="402" mass="43648">MGQNDIPLRQGTSYTLSFSASASRPVTVKAQVQLSKDPYTATFTQDIPLDAEQRYTFTFSSTLDTEYGQVSFHIGGDPEPWVFRLDDVSLLGGDPLPRYVPDTGSRVRVNQVGYLPFGPKRATVVTDAAGPVPWQVNNRDGVTVASGTSTPRGSDTSSGQRVHTVDFGEVTEAGAGAGAGYTLTADGQTSYPFDISPTLYDQLRSDALHFFYVQRSGIPISDELAPGYGRPAGHIGVPPNTGDTHVPCRPGEGDYALDVRGGWYDAGDHGKYVVNGGIAVYQLLSEYERTRTAPGRARTGWATASCAFPSTATAYRTSWTRRAGSWSSCCACRCRSASPSRGWPTTRCTTTSGPVCRCPRTGTTRRAICIRRPRRRRSTWRRRPRRPPGCTRPTTRASPRAA</sequence>
<evidence type="ECO:0000256" key="1">
    <source>
        <dbReference type="ARBA" id="ARBA00007072"/>
    </source>
</evidence>
<gene>
    <name evidence="9" type="ORF">SVIO_055330</name>
</gene>
<dbReference type="SUPFAM" id="SSF48208">
    <property type="entry name" value="Six-hairpin glycosidases"/>
    <property type="match status" value="1"/>
</dbReference>
<feature type="compositionally biased region" description="Polar residues" evidence="5">
    <location>
        <begin position="138"/>
        <end position="161"/>
    </location>
</feature>
<evidence type="ECO:0000313" key="9">
    <source>
        <dbReference type="EMBL" id="GDY54910.1"/>
    </source>
</evidence>
<dbReference type="InterPro" id="IPR001701">
    <property type="entry name" value="Glyco_hydro_9"/>
</dbReference>
<name>A0A4D4L7C5_STRVO</name>
<dbReference type="Pfam" id="PF02927">
    <property type="entry name" value="CelD_N"/>
    <property type="match status" value="1"/>
</dbReference>
<dbReference type="Gene3D" id="2.60.120.260">
    <property type="entry name" value="Galactose-binding domain-like"/>
    <property type="match status" value="1"/>
</dbReference>
<dbReference type="EMBL" id="BJHW01000001">
    <property type="protein sequence ID" value="GDY54910.1"/>
    <property type="molecule type" value="Genomic_DNA"/>
</dbReference>
<dbReference type="AlphaFoldDB" id="A0A4D4L7C5"/>
<accession>A0A4D4L7C5</accession>
<dbReference type="Gene3D" id="1.50.10.10">
    <property type="match status" value="1"/>
</dbReference>
<feature type="domain" description="Glycoside hydrolase family 9" evidence="6">
    <location>
        <begin position="200"/>
        <end position="293"/>
    </location>
</feature>
<dbReference type="Pfam" id="PF00759">
    <property type="entry name" value="Glyco_hydro_9"/>
    <property type="match status" value="1"/>
</dbReference>
<dbReference type="GO" id="GO:0008810">
    <property type="term" value="F:cellulase activity"/>
    <property type="evidence" value="ECO:0007669"/>
    <property type="project" value="InterPro"/>
</dbReference>
<dbReference type="InterPro" id="IPR012341">
    <property type="entry name" value="6hp_glycosidase-like_sf"/>
</dbReference>
<evidence type="ECO:0000256" key="2">
    <source>
        <dbReference type="ARBA" id="ARBA00022801"/>
    </source>
</evidence>
<dbReference type="SUPFAM" id="SSF81296">
    <property type="entry name" value="E set domains"/>
    <property type="match status" value="1"/>
</dbReference>
<comment type="similarity">
    <text evidence="1">Belongs to the glycosyl hydrolase 9 (cellulase E) family.</text>
</comment>
<dbReference type="CDD" id="cd02850">
    <property type="entry name" value="E_set_Cellulase_N"/>
    <property type="match status" value="1"/>
</dbReference>
<keyword evidence="4" id="KW-0624">Polysaccharide degradation</keyword>
<keyword evidence="2" id="KW-0378">Hydrolase</keyword>
<reference evidence="9 10" key="1">
    <citation type="journal article" date="2020" name="Int. J. Syst. Evol. Microbiol.">
        <title>Reclassification of Streptomyces castelarensis and Streptomyces sporoclivatus as later heterotypic synonyms of Streptomyces antimycoticus.</title>
        <authorList>
            <person name="Komaki H."/>
            <person name="Tamura T."/>
        </authorList>
    </citation>
    <scope>NUCLEOTIDE SEQUENCE [LARGE SCALE GENOMIC DNA]</scope>
    <source>
        <strain evidence="9 10">NBRC 13459</strain>
    </source>
</reference>
<dbReference type="InterPro" id="IPR004197">
    <property type="entry name" value="Cellulase_Ig-like"/>
</dbReference>
<dbReference type="InterPro" id="IPR008928">
    <property type="entry name" value="6-hairpin_glycosidase_sf"/>
</dbReference>
<dbReference type="Pfam" id="PF02018">
    <property type="entry name" value="CBM_4_9"/>
    <property type="match status" value="1"/>
</dbReference>
<dbReference type="InterPro" id="IPR003305">
    <property type="entry name" value="CenC_carb-bd"/>
</dbReference>
<evidence type="ECO:0000256" key="5">
    <source>
        <dbReference type="SAM" id="MobiDB-lite"/>
    </source>
</evidence>
<evidence type="ECO:0000256" key="3">
    <source>
        <dbReference type="ARBA" id="ARBA00023277"/>
    </source>
</evidence>
<organism evidence="9 10">
    <name type="scientific">Streptomyces violaceusniger</name>
    <dbReference type="NCBI Taxonomy" id="68280"/>
    <lineage>
        <taxon>Bacteria</taxon>
        <taxon>Bacillati</taxon>
        <taxon>Actinomycetota</taxon>
        <taxon>Actinomycetes</taxon>
        <taxon>Kitasatosporales</taxon>
        <taxon>Streptomycetaceae</taxon>
        <taxon>Streptomyces</taxon>
        <taxon>Streptomyces violaceusniger group</taxon>
    </lineage>
</organism>
<evidence type="ECO:0000259" key="6">
    <source>
        <dbReference type="Pfam" id="PF00759"/>
    </source>
</evidence>
<dbReference type="Gene3D" id="2.60.40.10">
    <property type="entry name" value="Immunoglobulins"/>
    <property type="match status" value="1"/>
</dbReference>
<dbReference type="Proteomes" id="UP000301309">
    <property type="component" value="Unassembled WGS sequence"/>
</dbReference>